<dbReference type="InterPro" id="IPR025565">
    <property type="entry name" value="DUF4328"/>
</dbReference>
<feature type="domain" description="DUF4328" evidence="3">
    <location>
        <begin position="150"/>
        <end position="309"/>
    </location>
</feature>
<dbReference type="Pfam" id="PF14219">
    <property type="entry name" value="DUF4328"/>
    <property type="match status" value="1"/>
</dbReference>
<feature type="transmembrane region" description="Helical" evidence="2">
    <location>
        <begin position="284"/>
        <end position="304"/>
    </location>
</feature>
<proteinExistence type="predicted"/>
<dbReference type="OrthoDB" id="3689403at2"/>
<evidence type="ECO:0000256" key="2">
    <source>
        <dbReference type="SAM" id="Phobius"/>
    </source>
</evidence>
<feature type="transmembrane region" description="Helical" evidence="2">
    <location>
        <begin position="251"/>
        <end position="272"/>
    </location>
</feature>
<feature type="compositionally biased region" description="Pro residues" evidence="1">
    <location>
        <begin position="16"/>
        <end position="26"/>
    </location>
</feature>
<keyword evidence="2" id="KW-0812">Transmembrane</keyword>
<evidence type="ECO:0000313" key="4">
    <source>
        <dbReference type="EMBL" id="TCK27429.1"/>
    </source>
</evidence>
<organism evidence="4 5">
    <name type="scientific">Pseudonocardia endophytica</name>
    <dbReference type="NCBI Taxonomy" id="401976"/>
    <lineage>
        <taxon>Bacteria</taxon>
        <taxon>Bacillati</taxon>
        <taxon>Actinomycetota</taxon>
        <taxon>Actinomycetes</taxon>
        <taxon>Pseudonocardiales</taxon>
        <taxon>Pseudonocardiaceae</taxon>
        <taxon>Pseudonocardia</taxon>
    </lineage>
</organism>
<dbReference type="EMBL" id="SMFZ01000001">
    <property type="protein sequence ID" value="TCK27429.1"/>
    <property type="molecule type" value="Genomic_DNA"/>
</dbReference>
<dbReference type="AlphaFoldDB" id="A0A4R1I4E1"/>
<feature type="transmembrane region" description="Helical" evidence="2">
    <location>
        <begin position="121"/>
        <end position="144"/>
    </location>
</feature>
<dbReference type="Proteomes" id="UP000295560">
    <property type="component" value="Unassembled WGS sequence"/>
</dbReference>
<comment type="caution">
    <text evidence="4">The sequence shown here is derived from an EMBL/GenBank/DDBJ whole genome shotgun (WGS) entry which is preliminary data.</text>
</comment>
<keyword evidence="5" id="KW-1185">Reference proteome</keyword>
<evidence type="ECO:0000313" key="5">
    <source>
        <dbReference type="Proteomes" id="UP000295560"/>
    </source>
</evidence>
<evidence type="ECO:0000259" key="3">
    <source>
        <dbReference type="Pfam" id="PF14219"/>
    </source>
</evidence>
<feature type="region of interest" description="Disordered" evidence="1">
    <location>
        <begin position="1"/>
        <end position="26"/>
    </location>
</feature>
<protein>
    <submittedName>
        <fullName evidence="4">Uncharacterized protein DUF4328</fullName>
    </submittedName>
</protein>
<keyword evidence="2" id="KW-1133">Transmembrane helix</keyword>
<gene>
    <name evidence="4" type="ORF">EV378_3300</name>
</gene>
<name>A0A4R1I4E1_PSEEN</name>
<reference evidence="4 5" key="1">
    <citation type="submission" date="2019-03" db="EMBL/GenBank/DDBJ databases">
        <title>Sequencing the genomes of 1000 actinobacteria strains.</title>
        <authorList>
            <person name="Klenk H.-P."/>
        </authorList>
    </citation>
    <scope>NUCLEOTIDE SEQUENCE [LARGE SCALE GENOMIC DNA]</scope>
    <source>
        <strain evidence="4 5">DSM 44969</strain>
    </source>
</reference>
<sequence>MDPAVSPDQDVVTPPSGRPVVPPPSCPRCGRAAPPGRGPFCSYCGRYLAALEWVALPPDPSSLPEAARPRSGLLERARYEGPPRYRDVPRWGLPPGPWRSGSADDAPVTALAQARASASQLLPLLLVTAVVTAVGAAGEVWRYVLLLFSRTEALSPTAVAWSDSIVLVGGWTSVVGVLACGVLMISWTRHAVRAAAERSGTTPARSSRMLVAGWLVPGLNLAVPGAVLAEIEHAALGLPADWRPRPSTELLVWWALWGAGVVLAFVTALWSLRTGTQALADGVVLHAWLDVLAVVTALLTRRVVARLTRLLEPSSGGHRELLVTSRPAAPTG</sequence>
<accession>A0A4R1I4E1</accession>
<feature type="transmembrane region" description="Helical" evidence="2">
    <location>
        <begin position="164"/>
        <end position="188"/>
    </location>
</feature>
<evidence type="ECO:0000256" key="1">
    <source>
        <dbReference type="SAM" id="MobiDB-lite"/>
    </source>
</evidence>
<keyword evidence="2" id="KW-0472">Membrane</keyword>